<name>A0A9P9YK90_9MUSC</name>
<evidence type="ECO:0000313" key="2">
    <source>
        <dbReference type="Proteomes" id="UP001059596"/>
    </source>
</evidence>
<protein>
    <submittedName>
        <fullName evidence="1">Uncharacterized protein</fullName>
    </submittedName>
</protein>
<sequence>MNLDYITAEHTCSATMINDCGNYRGSNFCPIVIGQQIPKKIRRMSKHLQRFLVSNRIKMAADGTKRFSSADRLSGGSLKCAAILRK</sequence>
<dbReference type="AlphaFoldDB" id="A0A9P9YK90"/>
<accession>A0A9P9YK90</accession>
<dbReference type="Proteomes" id="UP001059596">
    <property type="component" value="Unassembled WGS sequence"/>
</dbReference>
<reference evidence="1" key="1">
    <citation type="journal article" date="2023" name="Genome Biol. Evol.">
        <title>Long-read-based Genome Assembly of Drosophila gunungcola Reveals Fewer Chemosensory Genes in Flower-breeding Species.</title>
        <authorList>
            <person name="Negi A."/>
            <person name="Liao B.Y."/>
            <person name="Yeh S.D."/>
        </authorList>
    </citation>
    <scope>NUCLEOTIDE SEQUENCE</scope>
    <source>
        <strain evidence="1">Sukarami</strain>
    </source>
</reference>
<keyword evidence="2" id="KW-1185">Reference proteome</keyword>
<dbReference type="EMBL" id="JAMKOV010000007">
    <property type="protein sequence ID" value="KAI8038471.1"/>
    <property type="molecule type" value="Genomic_DNA"/>
</dbReference>
<evidence type="ECO:0000313" key="1">
    <source>
        <dbReference type="EMBL" id="KAI8038471.1"/>
    </source>
</evidence>
<gene>
    <name evidence="1" type="ORF">M5D96_008369</name>
</gene>
<comment type="caution">
    <text evidence="1">The sequence shown here is derived from an EMBL/GenBank/DDBJ whole genome shotgun (WGS) entry which is preliminary data.</text>
</comment>
<proteinExistence type="predicted"/>
<organism evidence="1 2">
    <name type="scientific">Drosophila gunungcola</name>
    <name type="common">fruit fly</name>
    <dbReference type="NCBI Taxonomy" id="103775"/>
    <lineage>
        <taxon>Eukaryota</taxon>
        <taxon>Metazoa</taxon>
        <taxon>Ecdysozoa</taxon>
        <taxon>Arthropoda</taxon>
        <taxon>Hexapoda</taxon>
        <taxon>Insecta</taxon>
        <taxon>Pterygota</taxon>
        <taxon>Neoptera</taxon>
        <taxon>Endopterygota</taxon>
        <taxon>Diptera</taxon>
        <taxon>Brachycera</taxon>
        <taxon>Muscomorpha</taxon>
        <taxon>Ephydroidea</taxon>
        <taxon>Drosophilidae</taxon>
        <taxon>Drosophila</taxon>
        <taxon>Sophophora</taxon>
    </lineage>
</organism>